<reference evidence="2 3" key="1">
    <citation type="submission" date="2021-02" db="EMBL/GenBank/DDBJ databases">
        <title>Actinophytocola xerophila sp. nov., isolated from soil of cotton cropping field.</title>
        <authorList>
            <person name="Huang R."/>
            <person name="Chen X."/>
            <person name="Ge X."/>
            <person name="Liu W."/>
        </authorList>
    </citation>
    <scope>NUCLEOTIDE SEQUENCE [LARGE SCALE GENOMIC DNA]</scope>
    <source>
        <strain evidence="2 3">S1-96</strain>
    </source>
</reference>
<dbReference type="Proteomes" id="UP001156441">
    <property type="component" value="Unassembled WGS sequence"/>
</dbReference>
<dbReference type="Pfam" id="PF13302">
    <property type="entry name" value="Acetyltransf_3"/>
    <property type="match status" value="1"/>
</dbReference>
<evidence type="ECO:0000259" key="1">
    <source>
        <dbReference type="PROSITE" id="PS51186"/>
    </source>
</evidence>
<dbReference type="SUPFAM" id="SSF55729">
    <property type="entry name" value="Acyl-CoA N-acyltransferases (Nat)"/>
    <property type="match status" value="1"/>
</dbReference>
<evidence type="ECO:0000313" key="3">
    <source>
        <dbReference type="Proteomes" id="UP001156441"/>
    </source>
</evidence>
<name>A0ABT2JBV2_9PSEU</name>
<dbReference type="InterPro" id="IPR051531">
    <property type="entry name" value="N-acetyltransferase"/>
</dbReference>
<dbReference type="InterPro" id="IPR016181">
    <property type="entry name" value="Acyl_CoA_acyltransferase"/>
</dbReference>
<dbReference type="PROSITE" id="PS51186">
    <property type="entry name" value="GNAT"/>
    <property type="match status" value="1"/>
</dbReference>
<proteinExistence type="predicted"/>
<sequence length="172" mass="19487">MTEGTRLRPVTEPDLDLLRDMAEDPESIGVFNWGGFTDDAVWRRRWADNRLIENDRTMLMVASGDETLGFVSWNKISTGQHSHLFELGIALVPDARGRGHGTAAQKLAARYLFAHHPINRIQAWTETGNVAEQRALEKAGFVREAVLHGFSFRDGAWRDEVLYRMLRAELPA</sequence>
<accession>A0ABT2JBV2</accession>
<dbReference type="PANTHER" id="PTHR43792">
    <property type="entry name" value="GNAT FAMILY, PUTATIVE (AFU_ORTHOLOGUE AFUA_3G00765)-RELATED-RELATED"/>
    <property type="match status" value="1"/>
</dbReference>
<gene>
    <name evidence="2" type="ORF">JT362_19245</name>
</gene>
<feature type="domain" description="N-acetyltransferase" evidence="1">
    <location>
        <begin position="5"/>
        <end position="168"/>
    </location>
</feature>
<organism evidence="2 3">
    <name type="scientific">Actinophytocola gossypii</name>
    <dbReference type="NCBI Taxonomy" id="2812003"/>
    <lineage>
        <taxon>Bacteria</taxon>
        <taxon>Bacillati</taxon>
        <taxon>Actinomycetota</taxon>
        <taxon>Actinomycetes</taxon>
        <taxon>Pseudonocardiales</taxon>
        <taxon>Pseudonocardiaceae</taxon>
    </lineage>
</organism>
<protein>
    <submittedName>
        <fullName evidence="2">GNAT family N-acetyltransferase</fullName>
    </submittedName>
</protein>
<dbReference type="RefSeq" id="WP_260192771.1">
    <property type="nucleotide sequence ID" value="NZ_JAFFZE010000015.1"/>
</dbReference>
<dbReference type="InterPro" id="IPR000182">
    <property type="entry name" value="GNAT_dom"/>
</dbReference>
<evidence type="ECO:0000313" key="2">
    <source>
        <dbReference type="EMBL" id="MCT2585256.1"/>
    </source>
</evidence>
<dbReference type="EMBL" id="JAFFZE010000015">
    <property type="protein sequence ID" value="MCT2585256.1"/>
    <property type="molecule type" value="Genomic_DNA"/>
</dbReference>
<keyword evidence="3" id="KW-1185">Reference proteome</keyword>
<dbReference type="Gene3D" id="3.40.630.30">
    <property type="match status" value="1"/>
</dbReference>
<comment type="caution">
    <text evidence="2">The sequence shown here is derived from an EMBL/GenBank/DDBJ whole genome shotgun (WGS) entry which is preliminary data.</text>
</comment>